<keyword evidence="2" id="KW-1185">Reference proteome</keyword>
<organism evidence="1 2">
    <name type="scientific">Rhizobium skierniewicense</name>
    <dbReference type="NCBI Taxonomy" id="984260"/>
    <lineage>
        <taxon>Bacteria</taxon>
        <taxon>Pseudomonadati</taxon>
        <taxon>Pseudomonadota</taxon>
        <taxon>Alphaproteobacteria</taxon>
        <taxon>Hyphomicrobiales</taxon>
        <taxon>Rhizobiaceae</taxon>
        <taxon>Rhizobium/Agrobacterium group</taxon>
        <taxon>Rhizobium</taxon>
    </lineage>
</organism>
<dbReference type="Proteomes" id="UP000565286">
    <property type="component" value="Unassembled WGS sequence"/>
</dbReference>
<comment type="caution">
    <text evidence="1">The sequence shown here is derived from an EMBL/GenBank/DDBJ whole genome shotgun (WGS) entry which is preliminary data.</text>
</comment>
<protein>
    <submittedName>
        <fullName evidence="1">Uncharacterized protein</fullName>
    </submittedName>
</protein>
<evidence type="ECO:0000313" key="2">
    <source>
        <dbReference type="Proteomes" id="UP000565286"/>
    </source>
</evidence>
<dbReference type="AlphaFoldDB" id="A0A7W6C7H0"/>
<accession>A0A7W6C7H0</accession>
<name>A0A7W6C7H0_9HYPH</name>
<evidence type="ECO:0000313" key="1">
    <source>
        <dbReference type="EMBL" id="MBB3944612.1"/>
    </source>
</evidence>
<proteinExistence type="predicted"/>
<reference evidence="1 2" key="1">
    <citation type="submission" date="2020-08" db="EMBL/GenBank/DDBJ databases">
        <title>Genomic Encyclopedia of Type Strains, Phase IV (KMG-IV): sequencing the most valuable type-strain genomes for metagenomic binning, comparative biology and taxonomic classification.</title>
        <authorList>
            <person name="Goeker M."/>
        </authorList>
    </citation>
    <scope>NUCLEOTIDE SEQUENCE [LARGE SCALE GENOMIC DNA]</scope>
    <source>
        <strain evidence="1 2">DSM 26438</strain>
    </source>
</reference>
<sequence>MTSTNIDLKPSNRPELMGWMPFWSASHMKLSRKIGIGFVPMRWFGCARAVVDLNDARLPHQRADMKPPSLQPFSPQKPLQHLTFGERVIEMHFIDPPHQGQIAL</sequence>
<dbReference type="EMBL" id="JACIDV010000001">
    <property type="protein sequence ID" value="MBB3944612.1"/>
    <property type="molecule type" value="Genomic_DNA"/>
</dbReference>
<gene>
    <name evidence="1" type="ORF">GGQ73_000535</name>
</gene>